<comment type="caution">
    <text evidence="2">The sequence shown here is derived from an EMBL/GenBank/DDBJ whole genome shotgun (WGS) entry which is preliminary data.</text>
</comment>
<reference evidence="2 3" key="1">
    <citation type="submission" date="2020-06" db="EMBL/GenBank/DDBJ databases">
        <title>WGS assembly of Ceratodon purpureus strain R40.</title>
        <authorList>
            <person name="Carey S.B."/>
            <person name="Jenkins J."/>
            <person name="Shu S."/>
            <person name="Lovell J.T."/>
            <person name="Sreedasyam A."/>
            <person name="Maumus F."/>
            <person name="Tiley G.P."/>
            <person name="Fernandez-Pozo N."/>
            <person name="Barry K."/>
            <person name="Chen C."/>
            <person name="Wang M."/>
            <person name="Lipzen A."/>
            <person name="Daum C."/>
            <person name="Saski C.A."/>
            <person name="Payton A.C."/>
            <person name="Mcbreen J.C."/>
            <person name="Conrad R.E."/>
            <person name="Kollar L.M."/>
            <person name="Olsson S."/>
            <person name="Huttunen S."/>
            <person name="Landis J.B."/>
            <person name="Wickett N.J."/>
            <person name="Johnson M.G."/>
            <person name="Rensing S.A."/>
            <person name="Grimwood J."/>
            <person name="Schmutz J."/>
            <person name="Mcdaniel S.F."/>
        </authorList>
    </citation>
    <scope>NUCLEOTIDE SEQUENCE [LARGE SCALE GENOMIC DNA]</scope>
    <source>
        <strain evidence="2 3">R40</strain>
    </source>
</reference>
<keyword evidence="3" id="KW-1185">Reference proteome</keyword>
<name>A0A8T0HEX9_CERPU</name>
<dbReference type="InterPro" id="IPR007053">
    <property type="entry name" value="LRAT_dom"/>
</dbReference>
<proteinExistence type="predicted"/>
<dbReference type="PANTHER" id="PTHR46137">
    <property type="entry name" value="OS05G0310600 PROTEIN"/>
    <property type="match status" value="1"/>
</dbReference>
<dbReference type="OrthoDB" id="421951at2759"/>
<sequence>MGLLGFHTMKIKEEELLAGDHIYTDRNQHTYYHHGIFIGDDRVIHFTKVSSDYPAVPEEKCDHHSNTTRDTESGVRMSCVLKCFLQPGHSLYRFVYDEGLLAIVRSTRSARHCTRVESVLRRANEELEEDTFGGSSLILKNCETFAYFCKTGVKFHLSKQVLRSLGFLVLAAAIMV</sequence>
<dbReference type="Pfam" id="PF04970">
    <property type="entry name" value="LRAT"/>
    <property type="match status" value="1"/>
</dbReference>
<dbReference type="EMBL" id="CM026427">
    <property type="protein sequence ID" value="KAG0568784.1"/>
    <property type="molecule type" value="Genomic_DNA"/>
</dbReference>
<feature type="domain" description="LRAT" evidence="1">
    <location>
        <begin position="23"/>
        <end position="158"/>
    </location>
</feature>
<protein>
    <recommendedName>
        <fullName evidence="1">LRAT domain-containing protein</fullName>
    </recommendedName>
</protein>
<dbReference type="PROSITE" id="PS51934">
    <property type="entry name" value="LRAT"/>
    <property type="match status" value="1"/>
</dbReference>
<dbReference type="AlphaFoldDB" id="A0A8T0HEX9"/>
<dbReference type="Proteomes" id="UP000822688">
    <property type="component" value="Chromosome 6"/>
</dbReference>
<gene>
    <name evidence="2" type="ORF">KC19_6G045200</name>
</gene>
<dbReference type="Gene3D" id="3.90.1720.10">
    <property type="entry name" value="endopeptidase domain like (from Nostoc punctiforme)"/>
    <property type="match status" value="1"/>
</dbReference>
<dbReference type="PANTHER" id="PTHR46137:SF4">
    <property type="entry name" value="PROTEIN LEAD-SENSITIVE 1"/>
    <property type="match status" value="1"/>
</dbReference>
<organism evidence="2 3">
    <name type="scientific">Ceratodon purpureus</name>
    <name type="common">Fire moss</name>
    <name type="synonym">Dicranum purpureum</name>
    <dbReference type="NCBI Taxonomy" id="3225"/>
    <lineage>
        <taxon>Eukaryota</taxon>
        <taxon>Viridiplantae</taxon>
        <taxon>Streptophyta</taxon>
        <taxon>Embryophyta</taxon>
        <taxon>Bryophyta</taxon>
        <taxon>Bryophytina</taxon>
        <taxon>Bryopsida</taxon>
        <taxon>Dicranidae</taxon>
        <taxon>Pseudoditrichales</taxon>
        <taxon>Ditrichaceae</taxon>
        <taxon>Ceratodon</taxon>
    </lineage>
</organism>
<evidence type="ECO:0000259" key="1">
    <source>
        <dbReference type="PROSITE" id="PS51934"/>
    </source>
</evidence>
<evidence type="ECO:0000313" key="3">
    <source>
        <dbReference type="Proteomes" id="UP000822688"/>
    </source>
</evidence>
<evidence type="ECO:0000313" key="2">
    <source>
        <dbReference type="EMBL" id="KAG0568784.1"/>
    </source>
</evidence>
<accession>A0A8T0HEX9</accession>